<name>A0A183HVK3_9BILA</name>
<evidence type="ECO:0000313" key="2">
    <source>
        <dbReference type="Proteomes" id="UP000267606"/>
    </source>
</evidence>
<accession>A0A183HVK3</accession>
<dbReference type="EMBL" id="UZAJ01016701">
    <property type="protein sequence ID" value="VDO77020.1"/>
    <property type="molecule type" value="Genomic_DNA"/>
</dbReference>
<gene>
    <name evidence="1" type="ORF">OFLC_LOCUS11516</name>
</gene>
<keyword evidence="2" id="KW-1185">Reference proteome</keyword>
<protein>
    <submittedName>
        <fullName evidence="3">Polysaccharide deacetylase</fullName>
    </submittedName>
</protein>
<evidence type="ECO:0000313" key="3">
    <source>
        <dbReference type="WBParaSite" id="OFLC_0001151501-mRNA-1"/>
    </source>
</evidence>
<evidence type="ECO:0000313" key="1">
    <source>
        <dbReference type="EMBL" id="VDO77020.1"/>
    </source>
</evidence>
<dbReference type="WBParaSite" id="OFLC_0001151501-mRNA-1">
    <property type="protein sequence ID" value="OFLC_0001151501-mRNA-1"/>
    <property type="gene ID" value="OFLC_0001151501"/>
</dbReference>
<dbReference type="Proteomes" id="UP000267606">
    <property type="component" value="Unassembled WGS sequence"/>
</dbReference>
<sequence length="61" mass="7474">MYPKLPDKYRRYIPVIWYVHNIRELPGEKMKSCKKRRMKECLIDYATCEFIESNKMSCHSD</sequence>
<dbReference type="AlphaFoldDB" id="A0A183HVK3"/>
<organism evidence="3">
    <name type="scientific">Onchocerca flexuosa</name>
    <dbReference type="NCBI Taxonomy" id="387005"/>
    <lineage>
        <taxon>Eukaryota</taxon>
        <taxon>Metazoa</taxon>
        <taxon>Ecdysozoa</taxon>
        <taxon>Nematoda</taxon>
        <taxon>Chromadorea</taxon>
        <taxon>Rhabditida</taxon>
        <taxon>Spirurina</taxon>
        <taxon>Spiruromorpha</taxon>
        <taxon>Filarioidea</taxon>
        <taxon>Onchocercidae</taxon>
        <taxon>Onchocerca</taxon>
    </lineage>
</organism>
<proteinExistence type="predicted"/>
<reference evidence="1 2" key="2">
    <citation type="submission" date="2018-11" db="EMBL/GenBank/DDBJ databases">
        <authorList>
            <consortium name="Pathogen Informatics"/>
        </authorList>
    </citation>
    <scope>NUCLEOTIDE SEQUENCE [LARGE SCALE GENOMIC DNA]</scope>
</reference>
<reference evidence="3" key="1">
    <citation type="submission" date="2016-06" db="UniProtKB">
        <authorList>
            <consortium name="WormBaseParasite"/>
        </authorList>
    </citation>
    <scope>IDENTIFICATION</scope>
</reference>